<gene>
    <name evidence="2" type="ORF">A9A72_1011</name>
</gene>
<sequence>MLSTSFTTSGMFEFAWVIPALIIIPIFFFLFFPFIRHLHTHVSYTIIIAGAIFVFGAVGMEMIAGIFISENNSQDDVFTSPMYRFLVNIEEGLEVLGVIIFIKALLMQAEIYFPEIQKRKEP</sequence>
<feature type="transmembrane region" description="Helical" evidence="1">
    <location>
        <begin position="42"/>
        <end position="68"/>
    </location>
</feature>
<accession>A0A5S5BM59</accession>
<keyword evidence="1" id="KW-1133">Transmembrane helix</keyword>
<feature type="transmembrane region" description="Helical" evidence="1">
    <location>
        <begin position="95"/>
        <end position="113"/>
    </location>
</feature>
<organism evidence="2 3">
    <name type="scientific">Stutzerimonas stutzeri</name>
    <name type="common">Pseudomonas stutzeri</name>
    <dbReference type="NCBI Taxonomy" id="316"/>
    <lineage>
        <taxon>Bacteria</taxon>
        <taxon>Pseudomonadati</taxon>
        <taxon>Pseudomonadota</taxon>
        <taxon>Gammaproteobacteria</taxon>
        <taxon>Pseudomonadales</taxon>
        <taxon>Pseudomonadaceae</taxon>
        <taxon>Stutzerimonas</taxon>
    </lineage>
</organism>
<evidence type="ECO:0000256" key="1">
    <source>
        <dbReference type="SAM" id="Phobius"/>
    </source>
</evidence>
<comment type="caution">
    <text evidence="2">The sequence shown here is derived from an EMBL/GenBank/DDBJ whole genome shotgun (WGS) entry which is preliminary data.</text>
</comment>
<dbReference type="AlphaFoldDB" id="A0A5S5BM59"/>
<dbReference type="Proteomes" id="UP000324282">
    <property type="component" value="Unassembled WGS sequence"/>
</dbReference>
<reference evidence="2 3" key="1">
    <citation type="submission" date="2019-07" db="EMBL/GenBank/DDBJ databases">
        <title>Deep subsurface shale carbon reservoir microbial communities from Ohio and West Virginia, USA.</title>
        <authorList>
            <person name="Wrighton K."/>
        </authorList>
    </citation>
    <scope>NUCLEOTIDE SEQUENCE [LARGE SCALE GENOMIC DNA]</scope>
    <source>
        <strain evidence="2 3">NP_8Ht</strain>
    </source>
</reference>
<protein>
    <submittedName>
        <fullName evidence="2">Uncharacterized protein</fullName>
    </submittedName>
</protein>
<dbReference type="EMBL" id="VNHQ01000001">
    <property type="protein sequence ID" value="TYP67356.1"/>
    <property type="molecule type" value="Genomic_DNA"/>
</dbReference>
<keyword evidence="1" id="KW-0472">Membrane</keyword>
<keyword evidence="1" id="KW-0812">Transmembrane</keyword>
<feature type="transmembrane region" description="Helical" evidence="1">
    <location>
        <begin position="14"/>
        <end position="35"/>
    </location>
</feature>
<name>A0A5S5BM59_STUST</name>
<evidence type="ECO:0000313" key="2">
    <source>
        <dbReference type="EMBL" id="TYP67356.1"/>
    </source>
</evidence>
<evidence type="ECO:0000313" key="3">
    <source>
        <dbReference type="Proteomes" id="UP000324282"/>
    </source>
</evidence>
<proteinExistence type="predicted"/>